<evidence type="ECO:0000259" key="6">
    <source>
        <dbReference type="PROSITE" id="PS50928"/>
    </source>
</evidence>
<dbReference type="GO" id="GO:0016020">
    <property type="term" value="C:membrane"/>
    <property type="evidence" value="ECO:0007669"/>
    <property type="project" value="UniProtKB-SubCell"/>
</dbReference>
<feature type="transmembrane region" description="Helical" evidence="5">
    <location>
        <begin position="6"/>
        <end position="26"/>
    </location>
</feature>
<comment type="subcellular location">
    <subcellularLocation>
        <location evidence="1">Membrane</location>
        <topology evidence="1">Multi-pass membrane protein</topology>
    </subcellularLocation>
</comment>
<feature type="non-terminal residue" evidence="7">
    <location>
        <position position="117"/>
    </location>
</feature>
<reference evidence="7" key="1">
    <citation type="submission" date="2018-05" db="EMBL/GenBank/DDBJ databases">
        <authorList>
            <person name="Lanie J.A."/>
            <person name="Ng W.-L."/>
            <person name="Kazmierczak K.M."/>
            <person name="Andrzejewski T.M."/>
            <person name="Davidsen T.M."/>
            <person name="Wayne K.J."/>
            <person name="Tettelin H."/>
            <person name="Glass J.I."/>
            <person name="Rusch D."/>
            <person name="Podicherti R."/>
            <person name="Tsui H.-C.T."/>
            <person name="Winkler M.E."/>
        </authorList>
    </citation>
    <scope>NUCLEOTIDE SEQUENCE</scope>
</reference>
<dbReference type="AlphaFoldDB" id="A0A382U3Q4"/>
<protein>
    <recommendedName>
        <fullName evidence="6">ABC transmembrane type-1 domain-containing protein</fullName>
    </recommendedName>
</protein>
<evidence type="ECO:0000256" key="4">
    <source>
        <dbReference type="ARBA" id="ARBA00023136"/>
    </source>
</evidence>
<dbReference type="Gene3D" id="1.10.3720.10">
    <property type="entry name" value="MetI-like"/>
    <property type="match status" value="1"/>
</dbReference>
<dbReference type="PROSITE" id="PS50928">
    <property type="entry name" value="ABC_TM1"/>
    <property type="match status" value="1"/>
</dbReference>
<dbReference type="EMBL" id="UINC01141254">
    <property type="protein sequence ID" value="SVD28883.1"/>
    <property type="molecule type" value="Genomic_DNA"/>
</dbReference>
<dbReference type="InterPro" id="IPR000515">
    <property type="entry name" value="MetI-like"/>
</dbReference>
<keyword evidence="4 5" id="KW-0472">Membrane</keyword>
<name>A0A382U3Q4_9ZZZZ</name>
<keyword evidence="3 5" id="KW-1133">Transmembrane helix</keyword>
<evidence type="ECO:0000256" key="5">
    <source>
        <dbReference type="SAM" id="Phobius"/>
    </source>
</evidence>
<evidence type="ECO:0000256" key="1">
    <source>
        <dbReference type="ARBA" id="ARBA00004141"/>
    </source>
</evidence>
<dbReference type="GO" id="GO:0055085">
    <property type="term" value="P:transmembrane transport"/>
    <property type="evidence" value="ECO:0007669"/>
    <property type="project" value="InterPro"/>
</dbReference>
<dbReference type="SUPFAM" id="SSF161098">
    <property type="entry name" value="MetI-like"/>
    <property type="match status" value="1"/>
</dbReference>
<keyword evidence="2 5" id="KW-0812">Transmembrane</keyword>
<proteinExistence type="predicted"/>
<gene>
    <name evidence="7" type="ORF">METZ01_LOCUS381737</name>
</gene>
<sequence length="117" mass="13607">MVKNSYYFVVGIFFLIIVIPIIGLFYKFEFDLIYFTTFFQSKYNIRIIYLSFIQAFLSSIISCIIAIPFALSLFRQKKNRINKLLISLSGYSFVLPPILIVYSFIGIYGLNGLLNKL</sequence>
<dbReference type="InterPro" id="IPR035906">
    <property type="entry name" value="MetI-like_sf"/>
</dbReference>
<accession>A0A382U3Q4</accession>
<evidence type="ECO:0000313" key="7">
    <source>
        <dbReference type="EMBL" id="SVD28883.1"/>
    </source>
</evidence>
<evidence type="ECO:0000256" key="2">
    <source>
        <dbReference type="ARBA" id="ARBA00022692"/>
    </source>
</evidence>
<feature type="transmembrane region" description="Helical" evidence="5">
    <location>
        <begin position="91"/>
        <end position="114"/>
    </location>
</feature>
<feature type="domain" description="ABC transmembrane type-1" evidence="6">
    <location>
        <begin position="48"/>
        <end position="117"/>
    </location>
</feature>
<evidence type="ECO:0000256" key="3">
    <source>
        <dbReference type="ARBA" id="ARBA00022989"/>
    </source>
</evidence>
<feature type="transmembrane region" description="Helical" evidence="5">
    <location>
        <begin position="47"/>
        <end position="71"/>
    </location>
</feature>
<organism evidence="7">
    <name type="scientific">marine metagenome</name>
    <dbReference type="NCBI Taxonomy" id="408172"/>
    <lineage>
        <taxon>unclassified sequences</taxon>
        <taxon>metagenomes</taxon>
        <taxon>ecological metagenomes</taxon>
    </lineage>
</organism>